<evidence type="ECO:0000259" key="1">
    <source>
        <dbReference type="Pfam" id="PF05257"/>
    </source>
</evidence>
<dbReference type="Pfam" id="PF05257">
    <property type="entry name" value="CHAP"/>
    <property type="match status" value="1"/>
</dbReference>
<reference evidence="2 3" key="1">
    <citation type="submission" date="2008-03" db="EMBL/GenBank/DDBJ databases">
        <title>Sequencing of the draft genome and assembly of Burkholderia ambifaria MEX-5.</title>
        <authorList>
            <consortium name="US DOE Joint Genome Institute (JGI-PGF)"/>
            <person name="Copeland A."/>
            <person name="Lucas S."/>
            <person name="Lapidus A."/>
            <person name="Glavina del Rio T."/>
            <person name="Dalin E."/>
            <person name="Tice H."/>
            <person name="Bruce D."/>
            <person name="Goodwin L."/>
            <person name="Pitluck S."/>
            <person name="Larimer F."/>
            <person name="Land M.L."/>
            <person name="Hauser L."/>
            <person name="Tiedje J."/>
            <person name="Richardson P."/>
        </authorList>
    </citation>
    <scope>NUCLEOTIDE SEQUENCE [LARGE SCALE GENOMIC DNA]</scope>
    <source>
        <strain evidence="2 3">MEX-5</strain>
    </source>
</reference>
<dbReference type="PATRIC" id="fig|396597.7.peg.4636"/>
<dbReference type="EMBL" id="ABLK01000102">
    <property type="protein sequence ID" value="EDT40876.1"/>
    <property type="molecule type" value="Genomic_DNA"/>
</dbReference>
<dbReference type="Proteomes" id="UP000004814">
    <property type="component" value="Unassembled WGS sequence"/>
</dbReference>
<gene>
    <name evidence="2" type="ORF">BamMEX5DRAFT_3331</name>
</gene>
<evidence type="ECO:0000313" key="3">
    <source>
        <dbReference type="Proteomes" id="UP000004814"/>
    </source>
</evidence>
<feature type="domain" description="Peptidase C51" evidence="1">
    <location>
        <begin position="105"/>
        <end position="183"/>
    </location>
</feature>
<protein>
    <recommendedName>
        <fullName evidence="1">Peptidase C51 domain-containing protein</fullName>
    </recommendedName>
</protein>
<organism evidence="2 3">
    <name type="scientific">Burkholderia ambifaria MEX-5</name>
    <dbReference type="NCBI Taxonomy" id="396597"/>
    <lineage>
        <taxon>Bacteria</taxon>
        <taxon>Pseudomonadati</taxon>
        <taxon>Pseudomonadota</taxon>
        <taxon>Betaproteobacteria</taxon>
        <taxon>Burkholderiales</taxon>
        <taxon>Burkholderiaceae</taxon>
        <taxon>Burkholderia</taxon>
        <taxon>Burkholderia cepacia complex</taxon>
    </lineage>
</organism>
<proteinExistence type="predicted"/>
<dbReference type="NCBIfam" id="TIGR02594">
    <property type="entry name" value="TIGR02594 family protein"/>
    <property type="match status" value="1"/>
</dbReference>
<evidence type="ECO:0000313" key="2">
    <source>
        <dbReference type="EMBL" id="EDT40876.1"/>
    </source>
</evidence>
<dbReference type="AlphaFoldDB" id="B1T6B5"/>
<accession>B1T6B5</accession>
<comment type="caution">
    <text evidence="2">The sequence shown here is derived from an EMBL/GenBank/DDBJ whole genome shotgun (WGS) entry which is preliminary data.</text>
</comment>
<dbReference type="InterPro" id="IPR007921">
    <property type="entry name" value="CHAP_dom"/>
</dbReference>
<sequence>MRKAKKSGPLFASVSEIEKTTAVGCRPLLTKRCANAAPFMRRSTIRPTTEPETVVIRSNPEGHPQSNHPSWMPVALAELGIRRFPPGSINPRIVEYNNHTNLVGYDDKISWCSSFVNWCMTHAGIRGTGSALARSWLEWGRPLTRPVYGCIAILTRDDPASWKGHVGFYLRHDDEHVHLFGGNQLDEVRELAYPLSEVIGYRWPDAG</sequence>
<name>B1T6B5_9BURK</name>
<dbReference type="InterPro" id="IPR013423">
    <property type="entry name" value="CHP02594"/>
</dbReference>